<evidence type="ECO:0000256" key="1">
    <source>
        <dbReference type="SAM" id="SignalP"/>
    </source>
</evidence>
<name>A0ABR2Z6S0_9CHLO</name>
<feature type="signal peptide" evidence="1">
    <location>
        <begin position="1"/>
        <end position="23"/>
    </location>
</feature>
<feature type="chain" id="PRO_5046932507" evidence="1">
    <location>
        <begin position="24"/>
        <end position="67"/>
    </location>
</feature>
<sequence length="67" mass="7425">MLGTKWDMKTVLVFLVCTGVLLAIVATASKEHLESDNVGHTNLGVRDGGSQWKHFIRTLRRALDETS</sequence>
<evidence type="ECO:0000313" key="3">
    <source>
        <dbReference type="Proteomes" id="UP001491310"/>
    </source>
</evidence>
<comment type="caution">
    <text evidence="2">The sequence shown here is derived from an EMBL/GenBank/DDBJ whole genome shotgun (WGS) entry which is preliminary data.</text>
</comment>
<accession>A0ABR2Z6S0</accession>
<dbReference type="Proteomes" id="UP001491310">
    <property type="component" value="Unassembled WGS sequence"/>
</dbReference>
<keyword evidence="1" id="KW-0732">Signal</keyword>
<organism evidence="2 3">
    <name type="scientific">Coccomyxa subellipsoidea</name>
    <dbReference type="NCBI Taxonomy" id="248742"/>
    <lineage>
        <taxon>Eukaryota</taxon>
        <taxon>Viridiplantae</taxon>
        <taxon>Chlorophyta</taxon>
        <taxon>core chlorophytes</taxon>
        <taxon>Trebouxiophyceae</taxon>
        <taxon>Trebouxiophyceae incertae sedis</taxon>
        <taxon>Coccomyxaceae</taxon>
        <taxon>Coccomyxa</taxon>
    </lineage>
</organism>
<reference evidence="2 3" key="1">
    <citation type="journal article" date="2024" name="Nat. Commun.">
        <title>Phylogenomics reveals the evolutionary origins of lichenization in chlorophyte algae.</title>
        <authorList>
            <person name="Puginier C."/>
            <person name="Libourel C."/>
            <person name="Otte J."/>
            <person name="Skaloud P."/>
            <person name="Haon M."/>
            <person name="Grisel S."/>
            <person name="Petersen M."/>
            <person name="Berrin J.G."/>
            <person name="Delaux P.M."/>
            <person name="Dal Grande F."/>
            <person name="Keller J."/>
        </authorList>
    </citation>
    <scope>NUCLEOTIDE SEQUENCE [LARGE SCALE GENOMIC DNA]</scope>
    <source>
        <strain evidence="2 3">SAG 216-7</strain>
    </source>
</reference>
<protein>
    <submittedName>
        <fullName evidence="2">Uncharacterized protein</fullName>
    </submittedName>
</protein>
<dbReference type="EMBL" id="JALJOT010000001">
    <property type="protein sequence ID" value="KAK9919009.1"/>
    <property type="molecule type" value="Genomic_DNA"/>
</dbReference>
<keyword evidence="3" id="KW-1185">Reference proteome</keyword>
<gene>
    <name evidence="2" type="ORF">WJX75_008668</name>
</gene>
<proteinExistence type="predicted"/>
<evidence type="ECO:0000313" key="2">
    <source>
        <dbReference type="EMBL" id="KAK9919009.1"/>
    </source>
</evidence>